<dbReference type="Proteomes" id="UP001604277">
    <property type="component" value="Unassembled WGS sequence"/>
</dbReference>
<feature type="region of interest" description="Disordered" evidence="1">
    <location>
        <begin position="762"/>
        <end position="792"/>
    </location>
</feature>
<sequence>MMYVDSRPTRANSEGTSLIFLLRRTRQSANRNRTVAMGFELDPLDDIFYEDTVKNARVSGKFVPKAKQRPSRKESAAASVSSLQSVPISDTVERESCGTLRTEKPSEQSFLLDDQRNSVSVSLSSQNIFTIDGANTIVSLVSDADVVVPDGNLSLHSSFDKLEENADIFHGLESLDDFLPHATADMEPFAEGSVPFPKALSVDVPSTKNAGLSIPLHSSNDASTSPQQPVVQDPLTGGEPIISTSYGGDHMDNIDVETKELDAMDTQVMSEFTARSGRRSGKFQPKPKIHIQNKIHEAGITNADELECASCLQDSQSISSEIDSGDKCSVSTLLHDDVLDLSAVGFTHAISTKSMPEVILNEDPIDLVETSQLDSGFPGDHPERHVRTRKSKTRVSAPSPEQHKASTSGQEAGRSLKPRKNKTNVFQLVDEFDDEVHRDGEFSAECPSGSVIGEDDIADEEFYVENESQTIKVNRNSVKSIGDKEKPAGKRKKAKEASDQAAKSNPKKFSHSTLKRRRVDKVLLQTPEDEIDFQKVPLRDLILLAEHKDQLKKKEATTGVLSTNQSNGNPTEDETFASEQDGEHDHGQASPGIEESNLYFNYQTYIDKTPRTRWSKQDTELFYQAIQQFGTDLSMIQQLFPGRTRKQVKLKYKKEERQHPMRLREALTSRAIDHSHFEKVIEHLQQIADEENQNTNKDGSIDLTGNEDGEGTQEANEEEAKNEHTEGGQNEDMTQEFTRIQSPPLGDSVAAAAATVMEGALGAAQTTSTSNQIDSRSEENSNSQKQAAETQVPPEMEYVLLQQVLSPTPEELSSLPPEQQEVIQLLHMLLQEEHLRMWCWVVSCFRDSPVGTSLSMKYLAVSAFD</sequence>
<dbReference type="InterPro" id="IPR039467">
    <property type="entry name" value="TFIIIB_B''_Myb"/>
</dbReference>
<feature type="compositionally biased region" description="Polar residues" evidence="1">
    <location>
        <begin position="218"/>
        <end position="230"/>
    </location>
</feature>
<feature type="compositionally biased region" description="Polar residues" evidence="1">
    <location>
        <begin position="765"/>
        <end position="789"/>
    </location>
</feature>
<keyword evidence="4" id="KW-1185">Reference proteome</keyword>
<evidence type="ECO:0000259" key="2">
    <source>
        <dbReference type="PROSITE" id="PS51293"/>
    </source>
</evidence>
<feature type="domain" description="SANT" evidence="2">
    <location>
        <begin position="609"/>
        <end position="657"/>
    </location>
</feature>
<name>A0ABD1TLC1_9LAMI</name>
<gene>
    <name evidence="3" type="ORF">Fot_27472</name>
</gene>
<feature type="region of interest" description="Disordered" evidence="1">
    <location>
        <begin position="475"/>
        <end position="513"/>
    </location>
</feature>
<feature type="region of interest" description="Disordered" evidence="1">
    <location>
        <begin position="689"/>
        <end position="733"/>
    </location>
</feature>
<evidence type="ECO:0000313" key="4">
    <source>
        <dbReference type="Proteomes" id="UP001604277"/>
    </source>
</evidence>
<dbReference type="PROSITE" id="PS51293">
    <property type="entry name" value="SANT"/>
    <property type="match status" value="1"/>
</dbReference>
<reference evidence="4" key="1">
    <citation type="submission" date="2024-07" db="EMBL/GenBank/DDBJ databases">
        <title>Two chromosome-level genome assemblies of Korean endemic species Abeliophyllum distichum and Forsythia ovata (Oleaceae).</title>
        <authorList>
            <person name="Jang H."/>
        </authorList>
    </citation>
    <scope>NUCLEOTIDE SEQUENCE [LARGE SCALE GENOMIC DNA]</scope>
</reference>
<dbReference type="InterPro" id="IPR017884">
    <property type="entry name" value="SANT_dom"/>
</dbReference>
<proteinExistence type="predicted"/>
<dbReference type="SUPFAM" id="SSF46689">
    <property type="entry name" value="Homeodomain-like"/>
    <property type="match status" value="1"/>
</dbReference>
<comment type="caution">
    <text evidence="3">The sequence shown here is derived from an EMBL/GenBank/DDBJ whole genome shotgun (WGS) entry which is preliminary data.</text>
</comment>
<dbReference type="CDD" id="cd00167">
    <property type="entry name" value="SANT"/>
    <property type="match status" value="1"/>
</dbReference>
<dbReference type="AlphaFoldDB" id="A0ABD1TLC1"/>
<dbReference type="PANTHER" id="PTHR22929:SF0">
    <property type="entry name" value="TRANSCRIPTION FACTOR TFIIIB COMPONENT B'' HOMOLOG"/>
    <property type="match status" value="1"/>
</dbReference>
<feature type="region of interest" description="Disordered" evidence="1">
    <location>
        <begin position="370"/>
        <end position="422"/>
    </location>
</feature>
<dbReference type="InterPro" id="IPR009057">
    <property type="entry name" value="Homeodomain-like_sf"/>
</dbReference>
<feature type="compositionally biased region" description="Polar residues" evidence="1">
    <location>
        <begin position="559"/>
        <end position="570"/>
    </location>
</feature>
<dbReference type="Gene3D" id="1.10.10.60">
    <property type="entry name" value="Homeodomain-like"/>
    <property type="match status" value="1"/>
</dbReference>
<dbReference type="SMART" id="SM00717">
    <property type="entry name" value="SANT"/>
    <property type="match status" value="1"/>
</dbReference>
<feature type="region of interest" description="Disordered" evidence="1">
    <location>
        <begin position="218"/>
        <end position="237"/>
    </location>
</feature>
<dbReference type="PANTHER" id="PTHR22929">
    <property type="entry name" value="RNA POLYMERASE III TRANSCRIPTION INITIATION FACTOR B"/>
    <property type="match status" value="1"/>
</dbReference>
<feature type="compositionally biased region" description="Acidic residues" evidence="1">
    <location>
        <begin position="571"/>
        <end position="580"/>
    </location>
</feature>
<feature type="compositionally biased region" description="Acidic residues" evidence="1">
    <location>
        <begin position="705"/>
        <end position="717"/>
    </location>
</feature>
<dbReference type="EMBL" id="JBFOLJ010000008">
    <property type="protein sequence ID" value="KAL2513501.1"/>
    <property type="molecule type" value="Genomic_DNA"/>
</dbReference>
<evidence type="ECO:0000256" key="1">
    <source>
        <dbReference type="SAM" id="MobiDB-lite"/>
    </source>
</evidence>
<evidence type="ECO:0000313" key="3">
    <source>
        <dbReference type="EMBL" id="KAL2513501.1"/>
    </source>
</evidence>
<protein>
    <recommendedName>
        <fullName evidence="2">SANT domain-containing protein</fullName>
    </recommendedName>
</protein>
<organism evidence="3 4">
    <name type="scientific">Forsythia ovata</name>
    <dbReference type="NCBI Taxonomy" id="205694"/>
    <lineage>
        <taxon>Eukaryota</taxon>
        <taxon>Viridiplantae</taxon>
        <taxon>Streptophyta</taxon>
        <taxon>Embryophyta</taxon>
        <taxon>Tracheophyta</taxon>
        <taxon>Spermatophyta</taxon>
        <taxon>Magnoliopsida</taxon>
        <taxon>eudicotyledons</taxon>
        <taxon>Gunneridae</taxon>
        <taxon>Pentapetalae</taxon>
        <taxon>asterids</taxon>
        <taxon>lamiids</taxon>
        <taxon>Lamiales</taxon>
        <taxon>Oleaceae</taxon>
        <taxon>Forsythieae</taxon>
        <taxon>Forsythia</taxon>
    </lineage>
</organism>
<dbReference type="InterPro" id="IPR001005">
    <property type="entry name" value="SANT/Myb"/>
</dbReference>
<feature type="region of interest" description="Disordered" evidence="1">
    <location>
        <begin position="554"/>
        <end position="594"/>
    </location>
</feature>
<dbReference type="Pfam" id="PF15963">
    <property type="entry name" value="Myb_DNA-bind_7"/>
    <property type="match status" value="1"/>
</dbReference>
<accession>A0ABD1TLC1</accession>